<dbReference type="Gene3D" id="1.25.40.10">
    <property type="entry name" value="Tetratricopeptide repeat domain"/>
    <property type="match status" value="1"/>
</dbReference>
<dbReference type="Proteomes" id="UP001530400">
    <property type="component" value="Unassembled WGS sequence"/>
</dbReference>
<dbReference type="SUPFAM" id="SSF48452">
    <property type="entry name" value="TPR-like"/>
    <property type="match status" value="1"/>
</dbReference>
<evidence type="ECO:0000313" key="1">
    <source>
        <dbReference type="EMBL" id="KAL3765510.1"/>
    </source>
</evidence>
<dbReference type="Pfam" id="PF06041">
    <property type="entry name" value="DUF924"/>
    <property type="match status" value="1"/>
</dbReference>
<protein>
    <recommendedName>
        <fullName evidence="3">DUF924 domain-containing protein</fullName>
    </recommendedName>
</protein>
<evidence type="ECO:0000313" key="2">
    <source>
        <dbReference type="Proteomes" id="UP001530400"/>
    </source>
</evidence>
<dbReference type="Gene3D" id="1.20.58.320">
    <property type="entry name" value="TPR-like"/>
    <property type="match status" value="1"/>
</dbReference>
<dbReference type="InterPro" id="IPR011990">
    <property type="entry name" value="TPR-like_helical_dom_sf"/>
</dbReference>
<sequence>MATKNTSTSSDPLQTPNDVLHFWFEELTPKDWFNPSNPDELDTTIRKRFASLLQKASACELYDWRITPDGSLAEVIVLDQFSRNIYRNTPKAFAQDPLSLALSQEAIAKGFDKELSSKQLGFLYMPFMHSESPVIHEKAVELYSAPGLEFNFGFEMKHKVIIDRFGRYPHRNAILGRESTPEEEAFLKEPDSSF</sequence>
<evidence type="ECO:0008006" key="3">
    <source>
        <dbReference type="Google" id="ProtNLM"/>
    </source>
</evidence>
<proteinExistence type="predicted"/>
<gene>
    <name evidence="1" type="ORF">ACHAWO_011108</name>
</gene>
<name>A0ABD3MYH0_9STRA</name>
<dbReference type="AlphaFoldDB" id="A0ABD3MYH0"/>
<organism evidence="1 2">
    <name type="scientific">Cyclotella atomus</name>
    <dbReference type="NCBI Taxonomy" id="382360"/>
    <lineage>
        <taxon>Eukaryota</taxon>
        <taxon>Sar</taxon>
        <taxon>Stramenopiles</taxon>
        <taxon>Ochrophyta</taxon>
        <taxon>Bacillariophyta</taxon>
        <taxon>Coscinodiscophyceae</taxon>
        <taxon>Thalassiosirophycidae</taxon>
        <taxon>Stephanodiscales</taxon>
        <taxon>Stephanodiscaceae</taxon>
        <taxon>Cyclotella</taxon>
    </lineage>
</organism>
<accession>A0ABD3MYH0</accession>
<dbReference type="EMBL" id="JALLPJ020001400">
    <property type="protein sequence ID" value="KAL3765510.1"/>
    <property type="molecule type" value="Genomic_DNA"/>
</dbReference>
<keyword evidence="2" id="KW-1185">Reference proteome</keyword>
<comment type="caution">
    <text evidence="1">The sequence shown here is derived from an EMBL/GenBank/DDBJ whole genome shotgun (WGS) entry which is preliminary data.</text>
</comment>
<reference evidence="1 2" key="1">
    <citation type="submission" date="2024-10" db="EMBL/GenBank/DDBJ databases">
        <title>Updated reference genomes for cyclostephanoid diatoms.</title>
        <authorList>
            <person name="Roberts W.R."/>
            <person name="Alverson A.J."/>
        </authorList>
    </citation>
    <scope>NUCLEOTIDE SEQUENCE [LARGE SCALE GENOMIC DNA]</scope>
    <source>
        <strain evidence="1 2">AJA010-31</strain>
    </source>
</reference>
<dbReference type="InterPro" id="IPR010323">
    <property type="entry name" value="DUF924"/>
</dbReference>